<keyword evidence="3" id="KW-1185">Reference proteome</keyword>
<comment type="caution">
    <text evidence="2">The sequence shown here is derived from an EMBL/GenBank/DDBJ whole genome shotgun (WGS) entry which is preliminary data.</text>
</comment>
<feature type="compositionally biased region" description="Basic and acidic residues" evidence="1">
    <location>
        <begin position="176"/>
        <end position="185"/>
    </location>
</feature>
<evidence type="ECO:0000313" key="2">
    <source>
        <dbReference type="EMBL" id="OAP57348.1"/>
    </source>
</evidence>
<dbReference type="EMBL" id="LVYI01000007">
    <property type="protein sequence ID" value="OAP57348.1"/>
    <property type="molecule type" value="Genomic_DNA"/>
</dbReference>
<dbReference type="Proteomes" id="UP000078343">
    <property type="component" value="Unassembled WGS sequence"/>
</dbReference>
<accession>A0A178ZC60</accession>
<dbReference type="OrthoDB" id="4128307at2759"/>
<reference evidence="2 3" key="1">
    <citation type="submission" date="2016-04" db="EMBL/GenBank/DDBJ databases">
        <title>Draft genome of Fonsecaea erecta CBS 125763.</title>
        <authorList>
            <person name="Weiss V.A."/>
            <person name="Vicente V.A."/>
            <person name="Raittz R.T."/>
            <person name="Moreno L.F."/>
            <person name="De Souza E.M."/>
            <person name="Pedrosa F.O."/>
            <person name="Steffens M.B."/>
            <person name="Faoro H."/>
            <person name="Tadra-Sfeir M.Z."/>
            <person name="Najafzadeh M.J."/>
            <person name="Felipe M.S."/>
            <person name="Teixeira M."/>
            <person name="Sun J."/>
            <person name="Xi L."/>
            <person name="Gomes R."/>
            <person name="De Azevedo C.M."/>
            <person name="Salgado C.G."/>
            <person name="Da Silva M.B."/>
            <person name="Nascimento M.F."/>
            <person name="Queiroz-Telles F."/>
            <person name="Attili D.S."/>
            <person name="Gorbushina A."/>
        </authorList>
    </citation>
    <scope>NUCLEOTIDE SEQUENCE [LARGE SCALE GENOMIC DNA]</scope>
    <source>
        <strain evidence="2 3">CBS 125763</strain>
    </source>
</reference>
<dbReference type="AlphaFoldDB" id="A0A178ZC60"/>
<feature type="compositionally biased region" description="Polar residues" evidence="1">
    <location>
        <begin position="191"/>
        <end position="201"/>
    </location>
</feature>
<proteinExistence type="predicted"/>
<feature type="region of interest" description="Disordered" evidence="1">
    <location>
        <begin position="137"/>
        <end position="222"/>
    </location>
</feature>
<protein>
    <submittedName>
        <fullName evidence="2">Uncharacterized protein</fullName>
    </submittedName>
</protein>
<name>A0A178ZC60_9EURO</name>
<dbReference type="RefSeq" id="XP_018690715.1">
    <property type="nucleotide sequence ID" value="XM_018839594.1"/>
</dbReference>
<evidence type="ECO:0000256" key="1">
    <source>
        <dbReference type="SAM" id="MobiDB-lite"/>
    </source>
</evidence>
<evidence type="ECO:0000313" key="3">
    <source>
        <dbReference type="Proteomes" id="UP000078343"/>
    </source>
</evidence>
<organism evidence="2 3">
    <name type="scientific">Fonsecaea erecta</name>
    <dbReference type="NCBI Taxonomy" id="1367422"/>
    <lineage>
        <taxon>Eukaryota</taxon>
        <taxon>Fungi</taxon>
        <taxon>Dikarya</taxon>
        <taxon>Ascomycota</taxon>
        <taxon>Pezizomycotina</taxon>
        <taxon>Eurotiomycetes</taxon>
        <taxon>Chaetothyriomycetidae</taxon>
        <taxon>Chaetothyriales</taxon>
        <taxon>Herpotrichiellaceae</taxon>
        <taxon>Fonsecaea</taxon>
    </lineage>
</organism>
<dbReference type="GeneID" id="30012254"/>
<sequence>MPKGSKSIAVLCGELGMDGVAEANLRKDAQSYLKAQIEDLPNAPDAAIEPVAWTFLESGGGSRHFSWDAALNYQWEASEHRQTILHYVAEIMKMQRWYIIDRLHKRLNGAVNCPGCLLHSPKQGTPDTVDGAATVSHVRADDTGSSDESDAGSIRSGSGRDDTLSASESRKRHRASRDPFSESDKKRRKSSGPQGENGTVDTSREETHPTTASAHDIVVPNARPPTSSITHAGFTPVNPTVVVELQRPSKSEAQSATLAASQTLTLKDFNLSMRYRGKQWHFNSIAHKAKVLEQILLQEEKDIESYPTLAFSRGAKKAASGRNADSEGDEKALKDYFLFYSHFMNDRFPSNEKVLLENGVRPSA</sequence>
<gene>
    <name evidence="2" type="ORF">AYL99_08086</name>
</gene>